<feature type="region of interest" description="Disordered" evidence="1">
    <location>
        <begin position="190"/>
        <end position="209"/>
    </location>
</feature>
<proteinExistence type="predicted"/>
<dbReference type="Gene3D" id="1.20.120.20">
    <property type="entry name" value="Apolipoprotein"/>
    <property type="match status" value="1"/>
</dbReference>
<feature type="transmembrane region" description="Helical" evidence="2">
    <location>
        <begin position="7"/>
        <end position="25"/>
    </location>
</feature>
<accession>A0ABW5CL42</accession>
<keyword evidence="2" id="KW-0812">Transmembrane</keyword>
<keyword evidence="4" id="KW-1185">Reference proteome</keyword>
<dbReference type="EMBL" id="JBHUIJ010000008">
    <property type="protein sequence ID" value="MFD2237322.1"/>
    <property type="molecule type" value="Genomic_DNA"/>
</dbReference>
<gene>
    <name evidence="3" type="ORF">ACFSKQ_07565</name>
</gene>
<reference evidence="4" key="1">
    <citation type="journal article" date="2019" name="Int. J. Syst. Evol. Microbiol.">
        <title>The Global Catalogue of Microorganisms (GCM) 10K type strain sequencing project: providing services to taxonomists for standard genome sequencing and annotation.</title>
        <authorList>
            <consortium name="The Broad Institute Genomics Platform"/>
            <consortium name="The Broad Institute Genome Sequencing Center for Infectious Disease"/>
            <person name="Wu L."/>
            <person name="Ma J."/>
        </authorList>
    </citation>
    <scope>NUCLEOTIDE SEQUENCE [LARGE SCALE GENOMIC DNA]</scope>
    <source>
        <strain evidence="4">ZS-35-S2</strain>
    </source>
</reference>
<evidence type="ECO:0000256" key="2">
    <source>
        <dbReference type="SAM" id="Phobius"/>
    </source>
</evidence>
<evidence type="ECO:0000313" key="4">
    <source>
        <dbReference type="Proteomes" id="UP001597371"/>
    </source>
</evidence>
<evidence type="ECO:0000313" key="3">
    <source>
        <dbReference type="EMBL" id="MFD2237322.1"/>
    </source>
</evidence>
<keyword evidence="2" id="KW-0472">Membrane</keyword>
<evidence type="ECO:0000256" key="1">
    <source>
        <dbReference type="SAM" id="MobiDB-lite"/>
    </source>
</evidence>
<dbReference type="Proteomes" id="UP001597371">
    <property type="component" value="Unassembled WGS sequence"/>
</dbReference>
<dbReference type="RefSeq" id="WP_209736938.1">
    <property type="nucleotide sequence ID" value="NZ_CP072611.1"/>
</dbReference>
<organism evidence="3 4">
    <name type="scientific">Aureimonas populi</name>
    <dbReference type="NCBI Taxonomy" id="1701758"/>
    <lineage>
        <taxon>Bacteria</taxon>
        <taxon>Pseudomonadati</taxon>
        <taxon>Pseudomonadota</taxon>
        <taxon>Alphaproteobacteria</taxon>
        <taxon>Hyphomicrobiales</taxon>
        <taxon>Aurantimonadaceae</taxon>
        <taxon>Aureimonas</taxon>
    </lineage>
</organism>
<feature type="compositionally biased region" description="Low complexity" evidence="1">
    <location>
        <begin position="237"/>
        <end position="267"/>
    </location>
</feature>
<protein>
    <submittedName>
        <fullName evidence="3">Uncharacterized protein</fullName>
    </submittedName>
</protein>
<comment type="caution">
    <text evidence="3">The sequence shown here is derived from an EMBL/GenBank/DDBJ whole genome shotgun (WGS) entry which is preliminary data.</text>
</comment>
<feature type="region of interest" description="Disordered" evidence="1">
    <location>
        <begin position="237"/>
        <end position="274"/>
    </location>
</feature>
<keyword evidence="2" id="KW-1133">Transmembrane helix</keyword>
<sequence>MSMSTKLAPVVVAGLGGVLIGWLLAPDIGAVRNDFAARFNEQTPLIQQLQASVASIEARMGQMPDADVLNTRMEESLAGLEGRLATQTEAAATRFGEVSGQTGEAMGATLEEMHGGIETLRGDVAGLREELAARAEAMMQDAPAPAPAEDEAGRLAAQIGATGAVLLPGQAAIFGGTRLDLSGLDLEAGTASVTPEGGEPQSVSEGETVDLSETCTVRLAGVASGAAYLAPENCTEAPAAPEVEAEQGAQAAPDQQPAQAEENAPNPGGQPPAQ</sequence>
<name>A0ABW5CL42_9HYPH</name>